<gene>
    <name evidence="1" type="ORF">HKK74_30445</name>
</gene>
<sequence length="70" mass="7530">MSRQIAFGARGPSPAVLEERIRRLEARTVALAEAVRLLTYALAGTRQSDPGEIAVSQAVREAHGLLTSSR</sequence>
<reference evidence="1 2" key="1">
    <citation type="submission" date="2020-06" db="EMBL/GenBank/DDBJ databases">
        <title>Actinomadura xiongansis sp. nov., isolated from soil of Baiyangdian.</title>
        <authorList>
            <person name="Zhang X."/>
        </authorList>
    </citation>
    <scope>NUCLEOTIDE SEQUENCE [LARGE SCALE GENOMIC DNA]</scope>
    <source>
        <strain evidence="1 2">HBUM206468</strain>
    </source>
</reference>
<comment type="caution">
    <text evidence="1">The sequence shown here is derived from an EMBL/GenBank/DDBJ whole genome shotgun (WGS) entry which is preliminary data.</text>
</comment>
<evidence type="ECO:0008006" key="3">
    <source>
        <dbReference type="Google" id="ProtNLM"/>
    </source>
</evidence>
<protein>
    <recommendedName>
        <fullName evidence="3">ANTAR domain-containing protein</fullName>
    </recommendedName>
</protein>
<organism evidence="1 2">
    <name type="scientific">Actinomadura alba</name>
    <dbReference type="NCBI Taxonomy" id="406431"/>
    <lineage>
        <taxon>Bacteria</taxon>
        <taxon>Bacillati</taxon>
        <taxon>Actinomycetota</taxon>
        <taxon>Actinomycetes</taxon>
        <taxon>Streptosporangiales</taxon>
        <taxon>Thermomonosporaceae</taxon>
        <taxon>Actinomadura</taxon>
    </lineage>
</organism>
<accession>A0ABR7LYE5</accession>
<evidence type="ECO:0000313" key="2">
    <source>
        <dbReference type="Proteomes" id="UP000805614"/>
    </source>
</evidence>
<keyword evidence="2" id="KW-1185">Reference proteome</keyword>
<evidence type="ECO:0000313" key="1">
    <source>
        <dbReference type="EMBL" id="MBC6469781.1"/>
    </source>
</evidence>
<name>A0ABR7LYE5_9ACTN</name>
<dbReference type="Proteomes" id="UP000805614">
    <property type="component" value="Unassembled WGS sequence"/>
</dbReference>
<dbReference type="RefSeq" id="WP_187246825.1">
    <property type="nucleotide sequence ID" value="NZ_BAAAOK010000010.1"/>
</dbReference>
<dbReference type="EMBL" id="JABVEC010000031">
    <property type="protein sequence ID" value="MBC6469781.1"/>
    <property type="molecule type" value="Genomic_DNA"/>
</dbReference>
<proteinExistence type="predicted"/>